<dbReference type="RefSeq" id="WP_062368824.1">
    <property type="nucleotide sequence ID" value="NZ_LNCD01000031.1"/>
</dbReference>
<accession>A0A109JXX3</accession>
<dbReference type="Proteomes" id="UP000068164">
    <property type="component" value="Unassembled WGS sequence"/>
</dbReference>
<dbReference type="InterPro" id="IPR009945">
    <property type="entry name" value="ATPase_inh_sub_z"/>
</dbReference>
<dbReference type="OrthoDB" id="9810387at2"/>
<dbReference type="EMBL" id="LNCD01000031">
    <property type="protein sequence ID" value="KWV57130.1"/>
    <property type="molecule type" value="Genomic_DNA"/>
</dbReference>
<dbReference type="Gene3D" id="1.10.790.20">
    <property type="entry name" value="Domain of unknown function DUF1476"/>
    <property type="match status" value="1"/>
</dbReference>
<evidence type="ECO:0008006" key="3">
    <source>
        <dbReference type="Google" id="ProtNLM"/>
    </source>
</evidence>
<proteinExistence type="predicted"/>
<sequence>MKCDDRRRLLEDRYILDFERLLEVRSRRNRLLAQWVCSLIGRNDRDAYVAEVMEAGSSAPGDEVILRKVLKDLKDAGEDVDEATIQNEMHELVFTAAEDIARESAQLPI</sequence>
<organism evidence="1 2">
    <name type="scientific">Rhizobium altiplani</name>
    <dbReference type="NCBI Taxonomy" id="1864509"/>
    <lineage>
        <taxon>Bacteria</taxon>
        <taxon>Pseudomonadati</taxon>
        <taxon>Pseudomonadota</taxon>
        <taxon>Alphaproteobacteria</taxon>
        <taxon>Hyphomicrobiales</taxon>
        <taxon>Rhizobiaceae</taxon>
        <taxon>Rhizobium/Agrobacterium group</taxon>
        <taxon>Rhizobium</taxon>
    </lineage>
</organism>
<dbReference type="InterPro" id="IPR038293">
    <property type="entry name" value="ATPase_inh_sub_z_sf"/>
</dbReference>
<gene>
    <name evidence="1" type="ORF">AS026_31310</name>
</gene>
<protein>
    <recommendedName>
        <fullName evidence="3">Aldolase</fullName>
    </recommendedName>
</protein>
<evidence type="ECO:0000313" key="2">
    <source>
        <dbReference type="Proteomes" id="UP000068164"/>
    </source>
</evidence>
<keyword evidence="2" id="KW-1185">Reference proteome</keyword>
<evidence type="ECO:0000313" key="1">
    <source>
        <dbReference type="EMBL" id="KWV57130.1"/>
    </source>
</evidence>
<comment type="caution">
    <text evidence="1">The sequence shown here is derived from an EMBL/GenBank/DDBJ whole genome shotgun (WGS) entry which is preliminary data.</text>
</comment>
<dbReference type="AlphaFoldDB" id="A0A109JXX3"/>
<reference evidence="1 2" key="1">
    <citation type="submission" date="2015-11" db="EMBL/GenBank/DDBJ databases">
        <title>Draft Genome Sequence of the Strain BR 10423 (Rhizobium sp.) isolated from nodules of Mimosa pudica.</title>
        <authorList>
            <person name="Barauna A.C."/>
            <person name="Zilli J.E."/>
            <person name="Simoes-Araujo J.L."/>
            <person name="Reis V.M."/>
            <person name="James E.K."/>
            <person name="Reis F.B.Jr."/>
            <person name="Rouws L.F."/>
            <person name="Passos S.R."/>
            <person name="Gois S.R."/>
        </authorList>
    </citation>
    <scope>NUCLEOTIDE SEQUENCE [LARGE SCALE GENOMIC DNA]</scope>
    <source>
        <strain evidence="1 2">BR10423</strain>
    </source>
</reference>
<name>A0A109JXX3_9HYPH</name>
<dbReference type="Pfam" id="PF07345">
    <property type="entry name" value="ATPaseInh_sub_z"/>
    <property type="match status" value="1"/>
</dbReference>